<gene>
    <name evidence="4" type="ORF">CYLTODRAFT_485065</name>
</gene>
<dbReference type="Proteomes" id="UP000054007">
    <property type="component" value="Unassembled WGS sequence"/>
</dbReference>
<feature type="signal peptide" evidence="3">
    <location>
        <begin position="1"/>
        <end position="17"/>
    </location>
</feature>
<protein>
    <recommendedName>
        <fullName evidence="6">Mid2 domain-containing protein</fullName>
    </recommendedName>
</protein>
<name>A0A0D7BWB2_9AGAR</name>
<reference evidence="4 5" key="1">
    <citation type="journal article" date="2015" name="Fungal Genet. Biol.">
        <title>Evolution of novel wood decay mechanisms in Agaricales revealed by the genome sequences of Fistulina hepatica and Cylindrobasidium torrendii.</title>
        <authorList>
            <person name="Floudas D."/>
            <person name="Held B.W."/>
            <person name="Riley R."/>
            <person name="Nagy L.G."/>
            <person name="Koehler G."/>
            <person name="Ransdell A.S."/>
            <person name="Younus H."/>
            <person name="Chow J."/>
            <person name="Chiniquy J."/>
            <person name="Lipzen A."/>
            <person name="Tritt A."/>
            <person name="Sun H."/>
            <person name="Haridas S."/>
            <person name="LaButti K."/>
            <person name="Ohm R.A."/>
            <person name="Kues U."/>
            <person name="Blanchette R.A."/>
            <person name="Grigoriev I.V."/>
            <person name="Minto R.E."/>
            <person name="Hibbett D.S."/>
        </authorList>
    </citation>
    <scope>NUCLEOTIDE SEQUENCE [LARGE SCALE GENOMIC DNA]</scope>
    <source>
        <strain evidence="4 5">FP15055 ss-10</strain>
    </source>
</reference>
<feature type="region of interest" description="Disordered" evidence="1">
    <location>
        <begin position="229"/>
        <end position="263"/>
    </location>
</feature>
<keyword evidence="5" id="KW-1185">Reference proteome</keyword>
<keyword evidence="2" id="KW-0472">Membrane</keyword>
<proteinExistence type="predicted"/>
<organism evidence="4 5">
    <name type="scientific">Cylindrobasidium torrendii FP15055 ss-10</name>
    <dbReference type="NCBI Taxonomy" id="1314674"/>
    <lineage>
        <taxon>Eukaryota</taxon>
        <taxon>Fungi</taxon>
        <taxon>Dikarya</taxon>
        <taxon>Basidiomycota</taxon>
        <taxon>Agaricomycotina</taxon>
        <taxon>Agaricomycetes</taxon>
        <taxon>Agaricomycetidae</taxon>
        <taxon>Agaricales</taxon>
        <taxon>Marasmiineae</taxon>
        <taxon>Physalacriaceae</taxon>
        <taxon>Cylindrobasidium</taxon>
    </lineage>
</organism>
<evidence type="ECO:0000256" key="2">
    <source>
        <dbReference type="SAM" id="Phobius"/>
    </source>
</evidence>
<keyword evidence="3" id="KW-0732">Signal</keyword>
<feature type="chain" id="PRO_5002317612" description="Mid2 domain-containing protein" evidence="3">
    <location>
        <begin position="18"/>
        <end position="322"/>
    </location>
</feature>
<evidence type="ECO:0000313" key="5">
    <source>
        <dbReference type="Proteomes" id="UP000054007"/>
    </source>
</evidence>
<feature type="transmembrane region" description="Helical" evidence="2">
    <location>
        <begin position="176"/>
        <end position="202"/>
    </location>
</feature>
<keyword evidence="2" id="KW-1133">Transmembrane helix</keyword>
<dbReference type="Gene3D" id="2.60.120.260">
    <property type="entry name" value="Galactose-binding domain-like"/>
    <property type="match status" value="1"/>
</dbReference>
<evidence type="ECO:0008006" key="6">
    <source>
        <dbReference type="Google" id="ProtNLM"/>
    </source>
</evidence>
<sequence>MLCSVLLFAVLWHTVQAYHNVTVDDSDARVIYNGSWDQGNHQSSLDYNGSHALSYDPTASASFSFTGVAIYYLSSMWPYPVNSTVTLDGEDSVFLNLTDPGATPANGGSASAQWGPRWFKTGLSNTTHELVVTMSSKQGGTWIVVDGFIYTVDDGNNTNGTDSSGASTSSSGSSSIVPIAVGVAIGIVTFLASVGLAIWFWFWRKRQSRQESASRMDVDEVRTRPFLLDEPPTFDQSMANTPATTPHTSHRFPSDATSFPPMPMSHADDDILSLMSSSPPSAAHFAAMGVGEASVAMPAHTRQYPPEKAGYRPAPAYTPRNL</sequence>
<dbReference type="STRING" id="1314674.A0A0D7BWB2"/>
<keyword evidence="2" id="KW-0812">Transmembrane</keyword>
<dbReference type="AlphaFoldDB" id="A0A0D7BWB2"/>
<evidence type="ECO:0000256" key="1">
    <source>
        <dbReference type="SAM" id="MobiDB-lite"/>
    </source>
</evidence>
<feature type="compositionally biased region" description="Polar residues" evidence="1">
    <location>
        <begin position="234"/>
        <end position="247"/>
    </location>
</feature>
<evidence type="ECO:0000313" key="4">
    <source>
        <dbReference type="EMBL" id="KIY73926.1"/>
    </source>
</evidence>
<feature type="region of interest" description="Disordered" evidence="1">
    <location>
        <begin position="303"/>
        <end position="322"/>
    </location>
</feature>
<accession>A0A0D7BWB2</accession>
<dbReference type="EMBL" id="KN880433">
    <property type="protein sequence ID" value="KIY73926.1"/>
    <property type="molecule type" value="Genomic_DNA"/>
</dbReference>
<dbReference type="OrthoDB" id="3234968at2759"/>
<evidence type="ECO:0000256" key="3">
    <source>
        <dbReference type="SAM" id="SignalP"/>
    </source>
</evidence>